<accession>A0A177TKC5</accession>
<dbReference type="EMBL" id="LWDF02000063">
    <property type="protein sequence ID" value="KAE8258610.1"/>
    <property type="molecule type" value="Genomic_DNA"/>
</dbReference>
<reference evidence="1" key="1">
    <citation type="submission" date="2016-04" db="EMBL/GenBank/DDBJ databases">
        <authorList>
            <person name="Nguyen H.D."/>
            <person name="Samba Siva P."/>
            <person name="Cullis J."/>
            <person name="Levesque C.A."/>
            <person name="Hambleton S."/>
        </authorList>
    </citation>
    <scope>NUCLEOTIDE SEQUENCE</scope>
    <source>
        <strain evidence="1">DAOMC 236416</strain>
    </source>
</reference>
<gene>
    <name evidence="1" type="ORF">A4X13_0g1573</name>
</gene>
<keyword evidence="2" id="KW-1185">Reference proteome</keyword>
<comment type="caution">
    <text evidence="1">The sequence shown here is derived from an EMBL/GenBank/DDBJ whole genome shotgun (WGS) entry which is preliminary data.</text>
</comment>
<evidence type="ECO:0000313" key="1">
    <source>
        <dbReference type="EMBL" id="KAE8258610.1"/>
    </source>
</evidence>
<dbReference type="AlphaFoldDB" id="A0A177TKC5"/>
<evidence type="ECO:0000313" key="2">
    <source>
        <dbReference type="Proteomes" id="UP000077521"/>
    </source>
</evidence>
<dbReference type="Proteomes" id="UP000077521">
    <property type="component" value="Unassembled WGS sequence"/>
</dbReference>
<proteinExistence type="predicted"/>
<organism evidence="1 2">
    <name type="scientific">Tilletia indica</name>
    <dbReference type="NCBI Taxonomy" id="43049"/>
    <lineage>
        <taxon>Eukaryota</taxon>
        <taxon>Fungi</taxon>
        <taxon>Dikarya</taxon>
        <taxon>Basidiomycota</taxon>
        <taxon>Ustilaginomycotina</taxon>
        <taxon>Exobasidiomycetes</taxon>
        <taxon>Tilletiales</taxon>
        <taxon>Tilletiaceae</taxon>
        <taxon>Tilletia</taxon>
    </lineage>
</organism>
<reference evidence="1" key="2">
    <citation type="journal article" date="2019" name="IMA Fungus">
        <title>Genome sequencing and comparison of five Tilletia species to identify candidate genes for the detection of regulated species infecting wheat.</title>
        <authorList>
            <person name="Nguyen H.D.T."/>
            <person name="Sultana T."/>
            <person name="Kesanakurti P."/>
            <person name="Hambleton S."/>
        </authorList>
    </citation>
    <scope>NUCLEOTIDE SEQUENCE</scope>
    <source>
        <strain evidence="1">DAOMC 236416</strain>
    </source>
</reference>
<name>A0A177TKC5_9BASI</name>
<protein>
    <submittedName>
        <fullName evidence="1">Uncharacterized protein</fullName>
    </submittedName>
</protein>
<sequence>MNSTFAPQIADGVVAHAALLKAQGVTLSDGTDAAFWAVYVYLPRHYFEFTIAFVTLIVPLWEHVAGIQNEVRVWRRVIKRHRKAPRLLLPMAISILLLRYLTLAFIIAWACVYGGHNWSTAQCSKLWPICIVCTTALCWCTSVVLTIRAALYFPTAIQSRRILIVLRALLSLFLALHLVAFLTTWALTGDILNLSLSINGTCANGTVGRYGSNHQTDMASILQSRSLLLLNFGCSLMLDCIITIFACWVFRRIRRQGSRTASLVSIFLANTIQYFIAVVACAIFGIVWFVKKDPSIGVLNLYTAIAAVLAIRMLSAEFAFTDNGASRHAAREDDPSPDNGDFEAEVVVGAGKGEMMGVRQAYQQQPYIVDQHVDFRRGGLTDIEALSALPFGRSLERPEPVWLDDLTPANREREVSSRGITSVVTRDTLARQIKTS</sequence>